<dbReference type="GO" id="GO:0004106">
    <property type="term" value="F:chorismate mutase activity"/>
    <property type="evidence" value="ECO:0007669"/>
    <property type="project" value="UniProtKB-UniRule"/>
</dbReference>
<feature type="binding site" evidence="2">
    <location>
        <position position="88"/>
    </location>
    <ligand>
        <name>prephenate</name>
        <dbReference type="ChEBI" id="CHEBI:29934"/>
    </ligand>
</feature>
<accession>A0A1H0T323</accession>
<reference evidence="4 5" key="1">
    <citation type="submission" date="2016-10" db="EMBL/GenBank/DDBJ databases">
        <authorList>
            <person name="de Groot N.N."/>
        </authorList>
    </citation>
    <scope>NUCLEOTIDE SEQUENCE [LARGE SCALE GENOMIC DNA]</scope>
    <source>
        <strain evidence="4 5">S137</strain>
    </source>
</reference>
<feature type="binding site" evidence="2">
    <location>
        <position position="5"/>
    </location>
    <ligand>
        <name>prephenate</name>
        <dbReference type="ChEBI" id="CHEBI:29934"/>
    </ligand>
</feature>
<feature type="binding site" evidence="2">
    <location>
        <position position="106"/>
    </location>
    <ligand>
        <name>prephenate</name>
        <dbReference type="ChEBI" id="CHEBI:29934"/>
    </ligand>
</feature>
<protein>
    <recommendedName>
        <fullName evidence="1 3">chorismate mutase</fullName>
        <ecNumber evidence="1 3">5.4.99.5</ecNumber>
    </recommendedName>
</protein>
<dbReference type="NCBIfam" id="TIGR01796">
    <property type="entry name" value="CM_mono_aroH"/>
    <property type="match status" value="1"/>
</dbReference>
<comment type="catalytic activity">
    <reaction evidence="3">
        <text>chorismate = prephenate</text>
        <dbReference type="Rhea" id="RHEA:13897"/>
        <dbReference type="ChEBI" id="CHEBI:29748"/>
        <dbReference type="ChEBI" id="CHEBI:29934"/>
        <dbReference type="EC" id="5.4.99.5"/>
    </reaction>
</comment>
<name>A0A1H0T323_SELRU</name>
<keyword evidence="3" id="KW-0413">Isomerase</keyword>
<keyword evidence="2 3" id="KW-0028">Amino-acid biosynthesis</keyword>
<evidence type="ECO:0000313" key="4">
    <source>
        <dbReference type="EMBL" id="SDP48379.1"/>
    </source>
</evidence>
<dbReference type="GO" id="GO:0009073">
    <property type="term" value="P:aromatic amino acid family biosynthetic process"/>
    <property type="evidence" value="ECO:0007669"/>
    <property type="project" value="UniProtKB-UniRule"/>
</dbReference>
<dbReference type="PROSITE" id="PS51167">
    <property type="entry name" value="CHORISMATE_MUT_1"/>
    <property type="match status" value="1"/>
</dbReference>
<evidence type="ECO:0000256" key="2">
    <source>
        <dbReference type="PIRSR" id="PIRSR005965-1"/>
    </source>
</evidence>
<evidence type="ECO:0000313" key="5">
    <source>
        <dbReference type="Proteomes" id="UP000182412"/>
    </source>
</evidence>
<dbReference type="Proteomes" id="UP000182412">
    <property type="component" value="Unassembled WGS sequence"/>
</dbReference>
<organism evidence="4 5">
    <name type="scientific">Selenomonas ruminantium</name>
    <dbReference type="NCBI Taxonomy" id="971"/>
    <lineage>
        <taxon>Bacteria</taxon>
        <taxon>Bacillati</taxon>
        <taxon>Bacillota</taxon>
        <taxon>Negativicutes</taxon>
        <taxon>Selenomonadales</taxon>
        <taxon>Selenomonadaceae</taxon>
        <taxon>Selenomonas</taxon>
    </lineage>
</organism>
<dbReference type="GO" id="GO:0008652">
    <property type="term" value="P:amino acid biosynthetic process"/>
    <property type="evidence" value="ECO:0007669"/>
    <property type="project" value="UniProtKB-UniRule"/>
</dbReference>
<dbReference type="PIRSF" id="PIRSF005965">
    <property type="entry name" value="Chor_mut_AroH"/>
    <property type="match status" value="1"/>
</dbReference>
<keyword evidence="2 3" id="KW-0057">Aromatic amino acid biosynthesis</keyword>
<dbReference type="PANTHER" id="PTHR21164">
    <property type="entry name" value="CHORISMATE MUTASE"/>
    <property type="match status" value="1"/>
</dbReference>
<dbReference type="GO" id="GO:0046417">
    <property type="term" value="P:chorismate metabolic process"/>
    <property type="evidence" value="ECO:0007669"/>
    <property type="project" value="TreeGrafter"/>
</dbReference>
<dbReference type="PANTHER" id="PTHR21164:SF0">
    <property type="entry name" value="CHORISMATE MUTASE AROH"/>
    <property type="match status" value="1"/>
</dbReference>
<dbReference type="InterPro" id="IPR008243">
    <property type="entry name" value="Chorismate_mutase_AroH"/>
</dbReference>
<evidence type="ECO:0000256" key="3">
    <source>
        <dbReference type="PROSITE-ProRule" id="PRU00514"/>
    </source>
</evidence>
<dbReference type="Gene3D" id="3.30.1330.40">
    <property type="entry name" value="RutC-like"/>
    <property type="match status" value="1"/>
</dbReference>
<evidence type="ECO:0000256" key="1">
    <source>
        <dbReference type="NCBIfam" id="TIGR01796"/>
    </source>
</evidence>
<dbReference type="Pfam" id="PF07736">
    <property type="entry name" value="CM_1"/>
    <property type="match status" value="1"/>
</dbReference>
<dbReference type="SUPFAM" id="SSF55298">
    <property type="entry name" value="YjgF-like"/>
    <property type="match status" value="1"/>
</dbReference>
<sequence length="120" mass="13494">MRGIRGAIGVGENKKEEIWQAAKMLLSQILRRNKVKPEDIGACIFSCTSDLTAGFPATGARQMEGFDKVPLFDTRVPDVDDAMERCIRVLLLVDTDIKQADIQHVYMGKAQELRPDLRNF</sequence>
<dbReference type="UniPathway" id="UPA00120">
    <property type="reaction ID" value="UER00203"/>
</dbReference>
<gene>
    <name evidence="4" type="ORF">SAMN05216366_12120</name>
</gene>
<dbReference type="OrthoDB" id="9802232at2"/>
<dbReference type="RefSeq" id="WP_074572719.1">
    <property type="nucleotide sequence ID" value="NZ_FNJQ01000021.1"/>
</dbReference>
<dbReference type="EC" id="5.4.99.5" evidence="1 3"/>
<dbReference type="AlphaFoldDB" id="A0A1H0T323"/>
<dbReference type="CDD" id="cd02185">
    <property type="entry name" value="AroH"/>
    <property type="match status" value="1"/>
</dbReference>
<proteinExistence type="predicted"/>
<dbReference type="InterPro" id="IPR035959">
    <property type="entry name" value="RutC-like_sf"/>
</dbReference>
<dbReference type="EMBL" id="FNJQ01000021">
    <property type="protein sequence ID" value="SDP48379.1"/>
    <property type="molecule type" value="Genomic_DNA"/>
</dbReference>